<dbReference type="Pfam" id="PF01256">
    <property type="entry name" value="Carb_kinase"/>
    <property type="match status" value="1"/>
</dbReference>
<dbReference type="PROSITE" id="PS01050">
    <property type="entry name" value="YJEF_C_2"/>
    <property type="match status" value="1"/>
</dbReference>
<evidence type="ECO:0000259" key="21">
    <source>
        <dbReference type="PROSITE" id="PS51385"/>
    </source>
</evidence>
<dbReference type="Pfam" id="PF03853">
    <property type="entry name" value="YjeF_N"/>
    <property type="match status" value="1"/>
</dbReference>
<feature type="binding site" evidence="18">
    <location>
        <position position="64"/>
    </location>
    <ligand>
        <name>K(+)</name>
        <dbReference type="ChEBI" id="CHEBI:29103"/>
    </ligand>
</feature>
<evidence type="ECO:0000256" key="3">
    <source>
        <dbReference type="ARBA" id="ARBA00006001"/>
    </source>
</evidence>
<dbReference type="HAMAP" id="MF_01966">
    <property type="entry name" value="NADHX_epimerase"/>
    <property type="match status" value="1"/>
</dbReference>
<feature type="binding site" evidence="18">
    <location>
        <begin position="63"/>
        <end position="67"/>
    </location>
    <ligand>
        <name>(6S)-NADPHX</name>
        <dbReference type="ChEBI" id="CHEBI:64076"/>
    </ligand>
</feature>
<dbReference type="PANTHER" id="PTHR12592:SF0">
    <property type="entry name" value="ATP-DEPENDENT (S)-NAD(P)H-HYDRATE DEHYDRATASE"/>
    <property type="match status" value="1"/>
</dbReference>
<evidence type="ECO:0000256" key="6">
    <source>
        <dbReference type="ARBA" id="ARBA00022741"/>
    </source>
</evidence>
<comment type="function">
    <text evidence="17">Catalyzes the dehydration of the S-form of NAD(P)HX at the expense of ADP, which is converted to AMP. Together with NAD(P)HX epimerase, which catalyzes the epimerization of the S- and R-forms, the enzyme allows the repair of both epimers of NAD(P)HX, a damaged form of NAD(P)H that is a result of enzymatic or heat-dependent hydration.</text>
</comment>
<dbReference type="GO" id="GO:0052855">
    <property type="term" value="F:ADP-dependent NAD(P)H-hydrate dehydratase activity"/>
    <property type="evidence" value="ECO:0007669"/>
    <property type="project" value="UniProtKB-UniRule"/>
</dbReference>
<dbReference type="SUPFAM" id="SSF53613">
    <property type="entry name" value="Ribokinase-like"/>
    <property type="match status" value="1"/>
</dbReference>
<dbReference type="PROSITE" id="PS51385">
    <property type="entry name" value="YJEF_N"/>
    <property type="match status" value="1"/>
</dbReference>
<keyword evidence="5 18" id="KW-0479">Metal-binding</keyword>
<dbReference type="PROSITE" id="PS01049">
    <property type="entry name" value="YJEF_C_1"/>
    <property type="match status" value="1"/>
</dbReference>
<comment type="similarity">
    <text evidence="3 19">In the N-terminal section; belongs to the NnrE/AIBP family.</text>
</comment>
<comment type="catalytic activity">
    <reaction evidence="1 18 19">
        <text>(6R)-NADHX = (6S)-NADHX</text>
        <dbReference type="Rhea" id="RHEA:32215"/>
        <dbReference type="ChEBI" id="CHEBI:64074"/>
        <dbReference type="ChEBI" id="CHEBI:64075"/>
        <dbReference type="EC" id="5.1.99.6"/>
    </reaction>
</comment>
<evidence type="ECO:0000256" key="17">
    <source>
        <dbReference type="HAMAP-Rule" id="MF_01965"/>
    </source>
</evidence>
<feature type="binding site" evidence="17">
    <location>
        <position position="439"/>
    </location>
    <ligand>
        <name>(6S)-NADPHX</name>
        <dbReference type="ChEBI" id="CHEBI:64076"/>
    </ligand>
</feature>
<evidence type="ECO:0000256" key="9">
    <source>
        <dbReference type="ARBA" id="ARBA00022958"/>
    </source>
</evidence>
<dbReference type="InterPro" id="IPR029056">
    <property type="entry name" value="Ribokinase-like"/>
</dbReference>
<dbReference type="Gene3D" id="3.40.1190.20">
    <property type="match status" value="1"/>
</dbReference>
<dbReference type="Gene3D" id="3.40.50.10260">
    <property type="entry name" value="YjeF N-terminal domain"/>
    <property type="match status" value="1"/>
</dbReference>
<protein>
    <recommendedName>
        <fullName evidence="19">Bifunctional NAD(P)H-hydrate repair enzyme</fullName>
    </recommendedName>
    <alternativeName>
        <fullName evidence="19">Nicotinamide nucleotide repair protein</fullName>
    </alternativeName>
    <domain>
        <recommendedName>
            <fullName evidence="19">ADP-dependent (S)-NAD(P)H-hydrate dehydratase</fullName>
            <ecNumber evidence="19">4.2.1.136</ecNumber>
        </recommendedName>
        <alternativeName>
            <fullName evidence="19">ADP-dependent NAD(P)HX dehydratase</fullName>
        </alternativeName>
    </domain>
    <domain>
        <recommendedName>
            <fullName evidence="19">NAD(P)H-hydrate epimerase</fullName>
            <ecNumber evidence="19">5.1.99.6</ecNumber>
        </recommendedName>
    </domain>
</protein>
<comment type="caution">
    <text evidence="22">The sequence shown here is derived from an EMBL/GenBank/DDBJ whole genome shotgun (WGS) entry which is preliminary data.</text>
</comment>
<feature type="binding site" evidence="18">
    <location>
        <position position="162"/>
    </location>
    <ligand>
        <name>(6S)-NADPHX</name>
        <dbReference type="ChEBI" id="CHEBI:64076"/>
    </ligand>
</feature>
<proteinExistence type="inferred from homology"/>
<dbReference type="InterPro" id="IPR017953">
    <property type="entry name" value="Carbohydrate_kinase_pred_CS"/>
</dbReference>
<evidence type="ECO:0000313" key="23">
    <source>
        <dbReference type="Proteomes" id="UP000288789"/>
    </source>
</evidence>
<feature type="binding site" evidence="18">
    <location>
        <position position="127"/>
    </location>
    <ligand>
        <name>K(+)</name>
        <dbReference type="ChEBI" id="CHEBI:29103"/>
    </ligand>
</feature>
<sequence>MLKDFSAMIYTTEQVRSGEANAAAEHDVSMAQLMQRAAQACLLAIKQQHPVGAQLLILCGPGNNGGDGWVLARLAQQAGYRVRVAGAKPSSQLAKEAAQAWHDHGGSSIVLTDVQSQHFEGVDIVVDALLGNGLARDLDALYQRVVELLNHKARGCWVLSIDVPTGLDSDTGCPKPIAVHANKTVTMIAMKVGLVTGQAANFCGAIELADLGVAGAFYRAKPALRAISHNVVRECLPTRAAASHKGMFGHVLIVGGGPGMSGAVNLAGRAALRCGAGKVSVATHGSSQLAVAVSQPELMVHHVDDDLSRLLTLASVVVIGPGLGQTEWAQKLVEQVGCWEGPVVWDADALNIFAQQPIRKPEGATWYFTPHPGEAARLLQSSAKHVESDRMQALTKLCQNFHAHVLLKGSGTLIQNYGSDMRWVCRRGSPALATGGSGDVLSGVVGAMIAQHVDAENVLPVSVWLHAVAGENAAQNGERGTLASDLLMQLRALVNPTQQPG</sequence>
<evidence type="ECO:0000256" key="8">
    <source>
        <dbReference type="ARBA" id="ARBA00022857"/>
    </source>
</evidence>
<keyword evidence="10 17" id="KW-0520">NAD</keyword>
<comment type="catalytic activity">
    <reaction evidence="2 18 19">
        <text>(6R)-NADPHX = (6S)-NADPHX</text>
        <dbReference type="Rhea" id="RHEA:32227"/>
        <dbReference type="ChEBI" id="CHEBI:64076"/>
        <dbReference type="ChEBI" id="CHEBI:64077"/>
        <dbReference type="EC" id="5.1.99.6"/>
    </reaction>
</comment>
<keyword evidence="11 18" id="KW-0413">Isomerase</keyword>
<dbReference type="InterPro" id="IPR030677">
    <property type="entry name" value="Nnr"/>
</dbReference>
<name>A0A451GE61_9GAMM</name>
<comment type="catalytic activity">
    <reaction evidence="15 17 19">
        <text>(6S)-NADHX + ADP = AMP + phosphate + NADH + H(+)</text>
        <dbReference type="Rhea" id="RHEA:32223"/>
        <dbReference type="ChEBI" id="CHEBI:15378"/>
        <dbReference type="ChEBI" id="CHEBI:43474"/>
        <dbReference type="ChEBI" id="CHEBI:57945"/>
        <dbReference type="ChEBI" id="CHEBI:64074"/>
        <dbReference type="ChEBI" id="CHEBI:456215"/>
        <dbReference type="ChEBI" id="CHEBI:456216"/>
        <dbReference type="EC" id="4.2.1.136"/>
    </reaction>
</comment>
<feature type="binding site" evidence="18">
    <location>
        <position position="142"/>
    </location>
    <ligand>
        <name>(6S)-NADPHX</name>
        <dbReference type="ChEBI" id="CHEBI:64076"/>
    </ligand>
</feature>
<keyword evidence="13" id="KW-0511">Multifunctional enzyme</keyword>
<dbReference type="GO" id="GO:0052856">
    <property type="term" value="F:NAD(P)HX epimerase activity"/>
    <property type="evidence" value="ECO:0007669"/>
    <property type="project" value="UniProtKB-UniRule"/>
</dbReference>
<feature type="binding site" evidence="17">
    <location>
        <position position="438"/>
    </location>
    <ligand>
        <name>AMP</name>
        <dbReference type="ChEBI" id="CHEBI:456215"/>
    </ligand>
</feature>
<comment type="function">
    <text evidence="18">Catalyzes the epimerization of the S- and R-forms of NAD(P)HX, a damaged form of NAD(P)H that is a result of enzymatic or heat-dependent hydration. This is a prerequisite for the S-specific NAD(P)H-hydrate dehydratase to allow the repair of both epimers of NAD(P)HX.</text>
</comment>
<dbReference type="RefSeq" id="WP_128352237.1">
    <property type="nucleotide sequence ID" value="NZ_RSFE01000004.1"/>
</dbReference>
<organism evidence="22 23">
    <name type="scientific">Pseudidiomarina gelatinasegens</name>
    <dbReference type="NCBI Taxonomy" id="2487740"/>
    <lineage>
        <taxon>Bacteria</taxon>
        <taxon>Pseudomonadati</taxon>
        <taxon>Pseudomonadota</taxon>
        <taxon>Gammaproteobacteria</taxon>
        <taxon>Alteromonadales</taxon>
        <taxon>Idiomarinaceae</taxon>
        <taxon>Pseudidiomarina</taxon>
    </lineage>
</organism>
<evidence type="ECO:0000256" key="14">
    <source>
        <dbReference type="ARBA" id="ARBA00025153"/>
    </source>
</evidence>
<keyword evidence="12 17" id="KW-0456">Lyase</keyword>
<evidence type="ECO:0000256" key="7">
    <source>
        <dbReference type="ARBA" id="ARBA00022840"/>
    </source>
</evidence>
<comment type="cofactor">
    <cofactor evidence="18 19">
        <name>K(+)</name>
        <dbReference type="ChEBI" id="CHEBI:29103"/>
    </cofactor>
    <text evidence="18 19">Binds 1 potassium ion per subunit.</text>
</comment>
<dbReference type="OrthoDB" id="9806925at2"/>
<accession>A0A451GE61</accession>
<keyword evidence="6 17" id="KW-0547">Nucleotide-binding</keyword>
<dbReference type="EC" id="5.1.99.6" evidence="19"/>
<evidence type="ECO:0000256" key="4">
    <source>
        <dbReference type="ARBA" id="ARBA00009524"/>
    </source>
</evidence>
<feature type="domain" description="YjeF N-terminal" evidence="21">
    <location>
        <begin position="15"/>
        <end position="219"/>
    </location>
</feature>
<feature type="domain" description="YjeF C-terminal" evidence="20">
    <location>
        <begin position="228"/>
        <end position="497"/>
    </location>
</feature>
<dbReference type="InterPro" id="IPR000631">
    <property type="entry name" value="CARKD"/>
</dbReference>
<evidence type="ECO:0000256" key="5">
    <source>
        <dbReference type="ARBA" id="ARBA00022723"/>
    </source>
</evidence>
<evidence type="ECO:0000256" key="18">
    <source>
        <dbReference type="HAMAP-Rule" id="MF_01966"/>
    </source>
</evidence>
<dbReference type="PIRSF" id="PIRSF017184">
    <property type="entry name" value="Nnr"/>
    <property type="match status" value="1"/>
</dbReference>
<comment type="similarity">
    <text evidence="17">Belongs to the NnrD/CARKD family.</text>
</comment>
<evidence type="ECO:0000256" key="13">
    <source>
        <dbReference type="ARBA" id="ARBA00023268"/>
    </source>
</evidence>
<feature type="binding site" evidence="17">
    <location>
        <position position="371"/>
    </location>
    <ligand>
        <name>(6S)-NADPHX</name>
        <dbReference type="ChEBI" id="CHEBI:64076"/>
    </ligand>
</feature>
<dbReference type="InterPro" id="IPR036652">
    <property type="entry name" value="YjeF_N_dom_sf"/>
</dbReference>
<feature type="binding site" evidence="18">
    <location>
        <position position="165"/>
    </location>
    <ligand>
        <name>K(+)</name>
        <dbReference type="ChEBI" id="CHEBI:29103"/>
    </ligand>
</feature>
<evidence type="ECO:0000259" key="20">
    <source>
        <dbReference type="PROSITE" id="PS51383"/>
    </source>
</evidence>
<dbReference type="GO" id="GO:0110051">
    <property type="term" value="P:metabolite repair"/>
    <property type="evidence" value="ECO:0007669"/>
    <property type="project" value="TreeGrafter"/>
</dbReference>
<dbReference type="InterPro" id="IPR004443">
    <property type="entry name" value="YjeF_N_dom"/>
</dbReference>
<keyword evidence="7 17" id="KW-0067">ATP-binding</keyword>
<evidence type="ECO:0000256" key="10">
    <source>
        <dbReference type="ARBA" id="ARBA00023027"/>
    </source>
</evidence>
<comment type="similarity">
    <text evidence="4 19">In the C-terminal section; belongs to the NnrD/CARKD family.</text>
</comment>
<keyword evidence="8 17" id="KW-0521">NADP</keyword>
<evidence type="ECO:0000256" key="19">
    <source>
        <dbReference type="PIRNR" id="PIRNR017184"/>
    </source>
</evidence>
<feature type="binding site" evidence="17">
    <location>
        <begin position="408"/>
        <end position="412"/>
    </location>
    <ligand>
        <name>AMP</name>
        <dbReference type="ChEBI" id="CHEBI:456215"/>
    </ligand>
</feature>
<dbReference type="NCBIfam" id="TIGR00196">
    <property type="entry name" value="yjeF_cterm"/>
    <property type="match status" value="1"/>
</dbReference>
<dbReference type="NCBIfam" id="TIGR00197">
    <property type="entry name" value="yjeF_nterm"/>
    <property type="match status" value="1"/>
</dbReference>
<evidence type="ECO:0000256" key="2">
    <source>
        <dbReference type="ARBA" id="ARBA00000909"/>
    </source>
</evidence>
<evidence type="ECO:0000313" key="22">
    <source>
        <dbReference type="EMBL" id="RWU11230.1"/>
    </source>
</evidence>
<comment type="catalytic activity">
    <reaction evidence="16 17 19">
        <text>(6S)-NADPHX + ADP = AMP + phosphate + NADPH + H(+)</text>
        <dbReference type="Rhea" id="RHEA:32235"/>
        <dbReference type="ChEBI" id="CHEBI:15378"/>
        <dbReference type="ChEBI" id="CHEBI:43474"/>
        <dbReference type="ChEBI" id="CHEBI:57783"/>
        <dbReference type="ChEBI" id="CHEBI:64076"/>
        <dbReference type="ChEBI" id="CHEBI:456215"/>
        <dbReference type="ChEBI" id="CHEBI:456216"/>
        <dbReference type="EC" id="4.2.1.136"/>
    </reaction>
</comment>
<evidence type="ECO:0000256" key="11">
    <source>
        <dbReference type="ARBA" id="ARBA00023235"/>
    </source>
</evidence>
<dbReference type="PANTHER" id="PTHR12592">
    <property type="entry name" value="ATP-DEPENDENT (S)-NAD(P)H-HYDRATE DEHYDRATASE FAMILY MEMBER"/>
    <property type="match status" value="1"/>
</dbReference>
<evidence type="ECO:0000256" key="15">
    <source>
        <dbReference type="ARBA" id="ARBA00048238"/>
    </source>
</evidence>
<dbReference type="HAMAP" id="MF_01965">
    <property type="entry name" value="NADHX_dehydratase"/>
    <property type="match status" value="1"/>
</dbReference>
<comment type="subunit">
    <text evidence="17">Homotetramer.</text>
</comment>
<dbReference type="EC" id="4.2.1.136" evidence="19"/>
<keyword evidence="9 18" id="KW-0630">Potassium</keyword>
<dbReference type="EMBL" id="RSFE01000004">
    <property type="protein sequence ID" value="RWU11230.1"/>
    <property type="molecule type" value="Genomic_DNA"/>
</dbReference>
<dbReference type="Proteomes" id="UP000288789">
    <property type="component" value="Unassembled WGS sequence"/>
</dbReference>
<evidence type="ECO:0000256" key="1">
    <source>
        <dbReference type="ARBA" id="ARBA00000013"/>
    </source>
</evidence>
<gene>
    <name evidence="18" type="primary">nnrE</name>
    <name evidence="17" type="synonym">nnrD</name>
    <name evidence="22" type="ORF">EGC76_06750</name>
</gene>
<evidence type="ECO:0000256" key="16">
    <source>
        <dbReference type="ARBA" id="ARBA00049209"/>
    </source>
</evidence>
<dbReference type="GO" id="GO:0046496">
    <property type="term" value="P:nicotinamide nucleotide metabolic process"/>
    <property type="evidence" value="ECO:0007669"/>
    <property type="project" value="UniProtKB-UniRule"/>
</dbReference>
<dbReference type="GO" id="GO:0046872">
    <property type="term" value="F:metal ion binding"/>
    <property type="evidence" value="ECO:0007669"/>
    <property type="project" value="UniProtKB-UniRule"/>
</dbReference>
<evidence type="ECO:0000256" key="12">
    <source>
        <dbReference type="ARBA" id="ARBA00023239"/>
    </source>
</evidence>
<comment type="function">
    <text evidence="14 19">Bifunctional enzyme that catalyzes the epimerization of the S- and R-forms of NAD(P)HX and the dehydration of the S-form of NAD(P)HX at the expense of ADP, which is converted to AMP. This allows the repair of both epimers of NAD(P)HX, a damaged form of NAD(P)H that is a result of enzymatic or heat-dependent hydration.</text>
</comment>
<dbReference type="GO" id="GO:0005524">
    <property type="term" value="F:ATP binding"/>
    <property type="evidence" value="ECO:0007669"/>
    <property type="project" value="UniProtKB-UniRule"/>
</dbReference>
<keyword evidence="23" id="KW-1185">Reference proteome</keyword>
<reference evidence="22 23" key="1">
    <citation type="submission" date="2018-12" db="EMBL/GenBank/DDBJ databases">
        <authorList>
            <person name="Li A."/>
            <person name="Zhang M."/>
            <person name="Zhu H."/>
        </authorList>
    </citation>
    <scope>NUCLEOTIDE SEQUENCE [LARGE SCALE GENOMIC DNA]</scope>
    <source>
        <strain evidence="22 23">R04H25</strain>
    </source>
</reference>
<feature type="binding site" evidence="17">
    <location>
        <position position="322"/>
    </location>
    <ligand>
        <name>(6S)-NADPHX</name>
        <dbReference type="ChEBI" id="CHEBI:64076"/>
    </ligand>
</feature>
<comment type="cofactor">
    <cofactor evidence="17">
        <name>Mg(2+)</name>
        <dbReference type="ChEBI" id="CHEBI:18420"/>
    </cofactor>
</comment>
<comment type="similarity">
    <text evidence="18">Belongs to the NnrE/AIBP family.</text>
</comment>
<dbReference type="SUPFAM" id="SSF64153">
    <property type="entry name" value="YjeF N-terminal domain-like"/>
    <property type="match status" value="1"/>
</dbReference>
<feature type="binding site" evidence="18">
    <location>
        <begin position="131"/>
        <end position="137"/>
    </location>
    <ligand>
        <name>(6S)-NADPHX</name>
        <dbReference type="ChEBI" id="CHEBI:64076"/>
    </ligand>
</feature>
<dbReference type="PROSITE" id="PS51383">
    <property type="entry name" value="YJEF_C_3"/>
    <property type="match status" value="1"/>
</dbReference>
<dbReference type="CDD" id="cd01171">
    <property type="entry name" value="YXKO-related"/>
    <property type="match status" value="1"/>
</dbReference>
<feature type="binding site" evidence="17">
    <location>
        <position position="263"/>
    </location>
    <ligand>
        <name>(6S)-NADPHX</name>
        <dbReference type="ChEBI" id="CHEBI:64076"/>
    </ligand>
</feature>
<dbReference type="AlphaFoldDB" id="A0A451GE61"/>